<proteinExistence type="predicted"/>
<feature type="non-terminal residue" evidence="2">
    <location>
        <position position="77"/>
    </location>
</feature>
<evidence type="ECO:0000313" key="3">
    <source>
        <dbReference type="Proteomes" id="UP000263957"/>
    </source>
</evidence>
<dbReference type="InterPro" id="IPR029017">
    <property type="entry name" value="Enolase-like_N"/>
</dbReference>
<dbReference type="Gene3D" id="3.30.390.10">
    <property type="entry name" value="Enolase-like, N-terminal domain"/>
    <property type="match status" value="1"/>
</dbReference>
<dbReference type="Proteomes" id="UP000263957">
    <property type="component" value="Unassembled WGS sequence"/>
</dbReference>
<comment type="caution">
    <text evidence="2">The sequence shown here is derived from an EMBL/GenBank/DDBJ whole genome shotgun (WGS) entry which is preliminary data.</text>
</comment>
<accession>A0A356W9D8</accession>
<gene>
    <name evidence="2" type="ORF">DD728_15405</name>
</gene>
<sequence>MNQQFPLEATACLDRDTKVREVRSVIIDAPTTRRHRLSNTEISHQSFVHVQVTLENGVIGHGEASTLGGPRWAEESV</sequence>
<name>A0A356W9D8_9PROT</name>
<dbReference type="AlphaFoldDB" id="A0A356W9D8"/>
<dbReference type="SUPFAM" id="SSF54826">
    <property type="entry name" value="Enolase N-terminal domain-like"/>
    <property type="match status" value="1"/>
</dbReference>
<organism evidence="2 3">
    <name type="scientific">Hyphomonas atlantica</name>
    <dbReference type="NCBI Taxonomy" id="1280948"/>
    <lineage>
        <taxon>Bacteria</taxon>
        <taxon>Pseudomonadati</taxon>
        <taxon>Pseudomonadota</taxon>
        <taxon>Alphaproteobacteria</taxon>
        <taxon>Hyphomonadales</taxon>
        <taxon>Hyphomonadaceae</taxon>
        <taxon>Hyphomonas</taxon>
    </lineage>
</organism>
<protein>
    <submittedName>
        <fullName evidence="2">Mandelate racemase</fullName>
    </submittedName>
</protein>
<evidence type="ECO:0000259" key="1">
    <source>
        <dbReference type="Pfam" id="PF02746"/>
    </source>
</evidence>
<dbReference type="Pfam" id="PF02746">
    <property type="entry name" value="MR_MLE_N"/>
    <property type="match status" value="1"/>
</dbReference>
<feature type="domain" description="Mandelate racemase/muconate lactonizing enzyme N-terminal" evidence="1">
    <location>
        <begin position="27"/>
        <end position="72"/>
    </location>
</feature>
<reference evidence="2 3" key="1">
    <citation type="journal article" date="2018" name="Nat. Biotechnol.">
        <title>A standardized bacterial taxonomy based on genome phylogeny substantially revises the tree of life.</title>
        <authorList>
            <person name="Parks D.H."/>
            <person name="Chuvochina M."/>
            <person name="Waite D.W."/>
            <person name="Rinke C."/>
            <person name="Skarshewski A."/>
            <person name="Chaumeil P.A."/>
            <person name="Hugenholtz P."/>
        </authorList>
    </citation>
    <scope>NUCLEOTIDE SEQUENCE [LARGE SCALE GENOMIC DNA]</scope>
    <source>
        <strain evidence="2">UBA10378</strain>
    </source>
</reference>
<dbReference type="InterPro" id="IPR013341">
    <property type="entry name" value="Mandelate_racemase_N_dom"/>
</dbReference>
<evidence type="ECO:0000313" key="2">
    <source>
        <dbReference type="EMBL" id="HBQ50237.1"/>
    </source>
</evidence>
<dbReference type="EMBL" id="DOGS01000311">
    <property type="protein sequence ID" value="HBQ50237.1"/>
    <property type="molecule type" value="Genomic_DNA"/>
</dbReference>